<name>A0ACB8AE29_9AGAM</name>
<dbReference type="Proteomes" id="UP000790377">
    <property type="component" value="Unassembled WGS sequence"/>
</dbReference>
<sequence>MSIAGHFLVSLPSESKQANPEENISDDHALDTPPSDNHSANASVRFWDTAYITVLAMGFINSLGTWFPSFYVRAFAEKHGIGSQLCFYAIAIMNISNIFGRILPNWLGDRPMDVYIPCTLCCGALGFAMLGCTSPYDLVLFSIFYGFFFAISLYLPLISSITPGGMDIGKRMGVAMAPVGLACLIGNPSGGAILGREYVWWKGVTHASVRTPFLVVEISIDQF</sequence>
<organism evidence="1 2">
    <name type="scientific">Hygrophoropsis aurantiaca</name>
    <dbReference type="NCBI Taxonomy" id="72124"/>
    <lineage>
        <taxon>Eukaryota</taxon>
        <taxon>Fungi</taxon>
        <taxon>Dikarya</taxon>
        <taxon>Basidiomycota</taxon>
        <taxon>Agaricomycotina</taxon>
        <taxon>Agaricomycetes</taxon>
        <taxon>Agaricomycetidae</taxon>
        <taxon>Boletales</taxon>
        <taxon>Coniophorineae</taxon>
        <taxon>Hygrophoropsidaceae</taxon>
        <taxon>Hygrophoropsis</taxon>
    </lineage>
</organism>
<comment type="caution">
    <text evidence="1">The sequence shown here is derived from an EMBL/GenBank/DDBJ whole genome shotgun (WGS) entry which is preliminary data.</text>
</comment>
<reference evidence="1" key="1">
    <citation type="journal article" date="2021" name="New Phytol.">
        <title>Evolutionary innovations through gain and loss of genes in the ectomycorrhizal Boletales.</title>
        <authorList>
            <person name="Wu G."/>
            <person name="Miyauchi S."/>
            <person name="Morin E."/>
            <person name="Kuo A."/>
            <person name="Drula E."/>
            <person name="Varga T."/>
            <person name="Kohler A."/>
            <person name="Feng B."/>
            <person name="Cao Y."/>
            <person name="Lipzen A."/>
            <person name="Daum C."/>
            <person name="Hundley H."/>
            <person name="Pangilinan J."/>
            <person name="Johnson J."/>
            <person name="Barry K."/>
            <person name="LaButti K."/>
            <person name="Ng V."/>
            <person name="Ahrendt S."/>
            <person name="Min B."/>
            <person name="Choi I.G."/>
            <person name="Park H."/>
            <person name="Plett J.M."/>
            <person name="Magnuson J."/>
            <person name="Spatafora J.W."/>
            <person name="Nagy L.G."/>
            <person name="Henrissat B."/>
            <person name="Grigoriev I.V."/>
            <person name="Yang Z.L."/>
            <person name="Xu J."/>
            <person name="Martin F.M."/>
        </authorList>
    </citation>
    <scope>NUCLEOTIDE SEQUENCE</scope>
    <source>
        <strain evidence="1">ATCC 28755</strain>
    </source>
</reference>
<evidence type="ECO:0000313" key="1">
    <source>
        <dbReference type="EMBL" id="KAH7911486.1"/>
    </source>
</evidence>
<gene>
    <name evidence="1" type="ORF">BJ138DRAFT_1006465</name>
</gene>
<evidence type="ECO:0000313" key="2">
    <source>
        <dbReference type="Proteomes" id="UP000790377"/>
    </source>
</evidence>
<proteinExistence type="predicted"/>
<keyword evidence="2" id="KW-1185">Reference proteome</keyword>
<accession>A0ACB8AE29</accession>
<dbReference type="EMBL" id="MU267676">
    <property type="protein sequence ID" value="KAH7911486.1"/>
    <property type="molecule type" value="Genomic_DNA"/>
</dbReference>
<protein>
    <submittedName>
        <fullName evidence="1">Uncharacterized protein</fullName>
    </submittedName>
</protein>